<keyword evidence="1" id="KW-0472">Membrane</keyword>
<proteinExistence type="predicted"/>
<evidence type="ECO:0000259" key="2">
    <source>
        <dbReference type="Pfam" id="PF22827"/>
    </source>
</evidence>
<dbReference type="Proteomes" id="UP000199403">
    <property type="component" value="Unassembled WGS sequence"/>
</dbReference>
<dbReference type="STRING" id="1416801.SAMN05192553_103208"/>
<name>A0A1H6XRA3_9BACT</name>
<accession>A0A1H6XRA3</accession>
<sequence>MSTENNTFAYKFYGSIMPKIYGIGAAVVILGAMFKILDWPFASLMIGVGLTTEALIFFLSAFEPKSEELDWTKVYPELAGKDTGGAAAKVARVSSDQTAQKMDQLLEKAKIGPELLESLGKGMQNLASTTEKLGTLTDATVATNEYAENVKKASKSLVDINSSYSKTATALAEMSSASEDAKAYRDQILNVTRSLSALNNVYEEELKDSNMHAKTISKFYSNVTAAMEGIAEAGKETETFKTELAKLNQNVNSLNKVYGGMLSAMKG</sequence>
<dbReference type="NCBIfam" id="TIGR03513">
    <property type="entry name" value="GldL_gliding"/>
    <property type="match status" value="1"/>
</dbReference>
<gene>
    <name evidence="3" type="ORF">SAMN05192553_103208</name>
</gene>
<dbReference type="InterPro" id="IPR019852">
    <property type="entry name" value="Motility-assoc_prot_GldL"/>
</dbReference>
<evidence type="ECO:0000313" key="3">
    <source>
        <dbReference type="EMBL" id="SEJ31583.1"/>
    </source>
</evidence>
<protein>
    <submittedName>
        <fullName evidence="3">Gliding motility-associated protein GldL</fullName>
    </submittedName>
</protein>
<feature type="transmembrane region" description="Helical" evidence="1">
    <location>
        <begin position="43"/>
        <end position="62"/>
    </location>
</feature>
<dbReference type="InterPro" id="IPR055087">
    <property type="entry name" value="GldL-like_N"/>
</dbReference>
<feature type="domain" description="Gliding motility protein GldL-like N-terminal" evidence="2">
    <location>
        <begin position="20"/>
        <end position="80"/>
    </location>
</feature>
<reference evidence="4" key="1">
    <citation type="submission" date="2016-10" db="EMBL/GenBank/DDBJ databases">
        <authorList>
            <person name="Varghese N."/>
            <person name="Submissions S."/>
        </authorList>
    </citation>
    <scope>NUCLEOTIDE SEQUENCE [LARGE SCALE GENOMIC DNA]</scope>
    <source>
        <strain evidence="4">IBRC-M 10761</strain>
    </source>
</reference>
<evidence type="ECO:0000313" key="4">
    <source>
        <dbReference type="Proteomes" id="UP000199403"/>
    </source>
</evidence>
<keyword evidence="1" id="KW-1133">Transmembrane helix</keyword>
<keyword evidence="4" id="KW-1185">Reference proteome</keyword>
<keyword evidence="1" id="KW-0812">Transmembrane</keyword>
<dbReference type="EMBL" id="FNZH01000003">
    <property type="protein sequence ID" value="SEJ31583.1"/>
    <property type="molecule type" value="Genomic_DNA"/>
</dbReference>
<dbReference type="Pfam" id="PF22827">
    <property type="entry name" value="GldL_N"/>
    <property type="match status" value="1"/>
</dbReference>
<dbReference type="RefSeq" id="WP_174238227.1">
    <property type="nucleotide sequence ID" value="NZ_FNZH01000003.1"/>
</dbReference>
<feature type="transmembrane region" description="Helical" evidence="1">
    <location>
        <begin position="20"/>
        <end position="37"/>
    </location>
</feature>
<organism evidence="3 4">
    <name type="scientific">Cyclobacterium xiamenense</name>
    <dbReference type="NCBI Taxonomy" id="1297121"/>
    <lineage>
        <taxon>Bacteria</taxon>
        <taxon>Pseudomonadati</taxon>
        <taxon>Bacteroidota</taxon>
        <taxon>Cytophagia</taxon>
        <taxon>Cytophagales</taxon>
        <taxon>Cyclobacteriaceae</taxon>
        <taxon>Cyclobacterium</taxon>
    </lineage>
</organism>
<evidence type="ECO:0000256" key="1">
    <source>
        <dbReference type="SAM" id="Phobius"/>
    </source>
</evidence>
<dbReference type="AlphaFoldDB" id="A0A1H6XRA3"/>